<dbReference type="SUPFAM" id="SSF63737">
    <property type="entry name" value="Leukotriene A4 hydrolase N-terminal domain"/>
    <property type="match status" value="1"/>
</dbReference>
<evidence type="ECO:0000259" key="15">
    <source>
        <dbReference type="Pfam" id="PF17900"/>
    </source>
</evidence>
<dbReference type="GO" id="GO:0016285">
    <property type="term" value="F:alanyl aminopeptidase activity"/>
    <property type="evidence" value="ECO:0007669"/>
    <property type="project" value="UniProtKB-EC"/>
</dbReference>
<dbReference type="Pfam" id="PF17900">
    <property type="entry name" value="Peptidase_M1_N"/>
    <property type="match status" value="1"/>
</dbReference>
<dbReference type="InterPro" id="IPR014782">
    <property type="entry name" value="Peptidase_M1_dom"/>
</dbReference>
<dbReference type="GO" id="GO:0043171">
    <property type="term" value="P:peptide catabolic process"/>
    <property type="evidence" value="ECO:0007669"/>
    <property type="project" value="TreeGrafter"/>
</dbReference>
<evidence type="ECO:0000256" key="8">
    <source>
        <dbReference type="ARBA" id="ARBA00022723"/>
    </source>
</evidence>
<dbReference type="RefSeq" id="WP_123824631.1">
    <property type="nucleotide sequence ID" value="NZ_RKMF01000004.1"/>
</dbReference>
<proteinExistence type="inferred from homology"/>
<dbReference type="AlphaFoldDB" id="A0A3N3ZUM6"/>
<dbReference type="InterPro" id="IPR045357">
    <property type="entry name" value="Aminopeptidase_N-like_N"/>
</dbReference>
<dbReference type="OrthoDB" id="100605at2"/>
<dbReference type="Gene3D" id="2.60.40.1730">
    <property type="entry name" value="tricorn interacting facor f3 domain"/>
    <property type="match status" value="1"/>
</dbReference>
<dbReference type="PANTHER" id="PTHR11533">
    <property type="entry name" value="PROTEASE M1 ZINC METALLOPROTEASE"/>
    <property type="match status" value="1"/>
</dbReference>
<dbReference type="Proteomes" id="UP000270616">
    <property type="component" value="Unassembled WGS sequence"/>
</dbReference>
<gene>
    <name evidence="16" type="ORF">EDL96_04545</name>
</gene>
<dbReference type="CDD" id="cd09603">
    <property type="entry name" value="M1_APN_like"/>
    <property type="match status" value="1"/>
</dbReference>
<dbReference type="EMBL" id="RKMF01000004">
    <property type="protein sequence ID" value="ROZ64052.1"/>
    <property type="molecule type" value="Genomic_DNA"/>
</dbReference>
<dbReference type="EC" id="3.4.11.2" evidence="4"/>
<protein>
    <recommendedName>
        <fullName evidence="5">Aminopeptidase N</fullName>
        <ecNumber evidence="4">3.4.11.2</ecNumber>
    </recommendedName>
    <alternativeName>
        <fullName evidence="12">Alanine aminopeptidase</fullName>
    </alternativeName>
    <alternativeName>
        <fullName evidence="13">Lysyl aminopeptidase</fullName>
    </alternativeName>
</protein>
<evidence type="ECO:0000256" key="13">
    <source>
        <dbReference type="ARBA" id="ARBA00031533"/>
    </source>
</evidence>
<feature type="domain" description="Peptidase M1 membrane alanine aminopeptidase" evidence="14">
    <location>
        <begin position="222"/>
        <end position="425"/>
    </location>
</feature>
<comment type="cofactor">
    <cofactor evidence="2">
        <name>Zn(2+)</name>
        <dbReference type="ChEBI" id="CHEBI:29105"/>
    </cofactor>
</comment>
<reference evidence="16 17" key="1">
    <citation type="submission" date="2018-10" db="EMBL/GenBank/DDBJ databases">
        <title>Kocuria sp. M5W7-7, whole genome shotgun sequence.</title>
        <authorList>
            <person name="Tuo L."/>
        </authorList>
    </citation>
    <scope>NUCLEOTIDE SEQUENCE [LARGE SCALE GENOMIC DNA]</scope>
    <source>
        <strain evidence="16 17">M5W7-7</strain>
    </source>
</reference>
<feature type="domain" description="Aminopeptidase N-like N-terminal" evidence="15">
    <location>
        <begin position="19"/>
        <end position="188"/>
    </location>
</feature>
<evidence type="ECO:0000313" key="16">
    <source>
        <dbReference type="EMBL" id="ROZ64052.1"/>
    </source>
</evidence>
<evidence type="ECO:0000256" key="11">
    <source>
        <dbReference type="ARBA" id="ARBA00023049"/>
    </source>
</evidence>
<evidence type="ECO:0000256" key="1">
    <source>
        <dbReference type="ARBA" id="ARBA00000098"/>
    </source>
</evidence>
<dbReference type="InterPro" id="IPR027268">
    <property type="entry name" value="Peptidase_M4/M1_CTD_sf"/>
</dbReference>
<dbReference type="GO" id="GO:0042277">
    <property type="term" value="F:peptide binding"/>
    <property type="evidence" value="ECO:0007669"/>
    <property type="project" value="TreeGrafter"/>
</dbReference>
<comment type="caution">
    <text evidence="16">The sequence shown here is derived from an EMBL/GenBank/DDBJ whole genome shotgun (WGS) entry which is preliminary data.</text>
</comment>
<dbReference type="GO" id="GO:0016020">
    <property type="term" value="C:membrane"/>
    <property type="evidence" value="ECO:0007669"/>
    <property type="project" value="TreeGrafter"/>
</dbReference>
<evidence type="ECO:0000256" key="6">
    <source>
        <dbReference type="ARBA" id="ARBA00022438"/>
    </source>
</evidence>
<evidence type="ECO:0000256" key="2">
    <source>
        <dbReference type="ARBA" id="ARBA00001947"/>
    </source>
</evidence>
<keyword evidence="6" id="KW-0031">Aminopeptidase</keyword>
<dbReference type="Gene3D" id="1.10.390.10">
    <property type="entry name" value="Neutral Protease Domain 2"/>
    <property type="match status" value="1"/>
</dbReference>
<dbReference type="InterPro" id="IPR042097">
    <property type="entry name" value="Aminopeptidase_N-like_N_sf"/>
</dbReference>
<dbReference type="GO" id="GO:0006508">
    <property type="term" value="P:proteolysis"/>
    <property type="evidence" value="ECO:0007669"/>
    <property type="project" value="UniProtKB-KW"/>
</dbReference>
<evidence type="ECO:0000313" key="17">
    <source>
        <dbReference type="Proteomes" id="UP000270616"/>
    </source>
</evidence>
<evidence type="ECO:0000256" key="4">
    <source>
        <dbReference type="ARBA" id="ARBA00012564"/>
    </source>
</evidence>
<dbReference type="SUPFAM" id="SSF55486">
    <property type="entry name" value="Metalloproteases ('zincins'), catalytic domain"/>
    <property type="match status" value="1"/>
</dbReference>
<evidence type="ECO:0000256" key="5">
    <source>
        <dbReference type="ARBA" id="ARBA00015611"/>
    </source>
</evidence>
<comment type="similarity">
    <text evidence="3">Belongs to the peptidase M1 family.</text>
</comment>
<evidence type="ECO:0000256" key="3">
    <source>
        <dbReference type="ARBA" id="ARBA00010136"/>
    </source>
</evidence>
<evidence type="ECO:0000256" key="10">
    <source>
        <dbReference type="ARBA" id="ARBA00022833"/>
    </source>
</evidence>
<evidence type="ECO:0000256" key="9">
    <source>
        <dbReference type="ARBA" id="ARBA00022801"/>
    </source>
</evidence>
<dbReference type="PANTHER" id="PTHR11533:SF174">
    <property type="entry name" value="PUROMYCIN-SENSITIVE AMINOPEPTIDASE-RELATED"/>
    <property type="match status" value="1"/>
</dbReference>
<dbReference type="GO" id="GO:0005615">
    <property type="term" value="C:extracellular space"/>
    <property type="evidence" value="ECO:0007669"/>
    <property type="project" value="TreeGrafter"/>
</dbReference>
<sequence>MTIPDPYLRGHGDTRYRVTHYDLKLTYKVAGNRLEEKAQLYVEIAEPTNRIDVDLHGLRVHKVFLDGRPAKYRHRGQRVVVEVGDRVPGNRFLLEFRVSGKPRPVPGVHGTSGWEELTDGSMVGSQPHGAPSWFPCNDDAADKATYRIEVTTEPEYHVVANGTLTDSTRSGATTTWTYVMDRPMAPYLATVQIGPYTVHERKASVPVEVVHPKGLDVGDGTAFEDQGKMVDFFADLFGPYPFAEYRAVIVDDDLEIPLEAQGLSSFGRNHVAPEWDNERLVAHELAHQWFGNSVTAQRLSDIWLHEGFACYAEWLWSDHRHASGGGAGVQVRAAEHHAALGPTPDGCTLADPGMEAMFDDWVYKRGALTLHAVRALLGDTAFFDLLRSWTREHAGGTVTTDDFEAHCLRWAGNRDAEMDALLNAWLHRTQVPALPEVPARG</sequence>
<keyword evidence="9" id="KW-0378">Hydrolase</keyword>
<dbReference type="GO" id="GO:0008270">
    <property type="term" value="F:zinc ion binding"/>
    <property type="evidence" value="ECO:0007669"/>
    <property type="project" value="InterPro"/>
</dbReference>
<dbReference type="GO" id="GO:0005737">
    <property type="term" value="C:cytoplasm"/>
    <property type="evidence" value="ECO:0007669"/>
    <property type="project" value="TreeGrafter"/>
</dbReference>
<dbReference type="InterPro" id="IPR050344">
    <property type="entry name" value="Peptidase_M1_aminopeptidases"/>
</dbReference>
<evidence type="ECO:0000256" key="12">
    <source>
        <dbReference type="ARBA" id="ARBA00029811"/>
    </source>
</evidence>
<dbReference type="GO" id="GO:0070006">
    <property type="term" value="F:metalloaminopeptidase activity"/>
    <property type="evidence" value="ECO:0007669"/>
    <property type="project" value="TreeGrafter"/>
</dbReference>
<keyword evidence="17" id="KW-1185">Reference proteome</keyword>
<organism evidence="16 17">
    <name type="scientific">Kocuria soli</name>
    <dbReference type="NCBI Taxonomy" id="2485125"/>
    <lineage>
        <taxon>Bacteria</taxon>
        <taxon>Bacillati</taxon>
        <taxon>Actinomycetota</taxon>
        <taxon>Actinomycetes</taxon>
        <taxon>Micrococcales</taxon>
        <taxon>Micrococcaceae</taxon>
        <taxon>Kocuria</taxon>
    </lineage>
</organism>
<evidence type="ECO:0000259" key="14">
    <source>
        <dbReference type="Pfam" id="PF01433"/>
    </source>
</evidence>
<name>A0A3N3ZUM6_9MICC</name>
<dbReference type="PRINTS" id="PR00756">
    <property type="entry name" value="ALADIPTASE"/>
</dbReference>
<dbReference type="InterPro" id="IPR001930">
    <property type="entry name" value="Peptidase_M1"/>
</dbReference>
<comment type="catalytic activity">
    <reaction evidence="1">
        <text>Release of an N-terminal amino acid, Xaa-|-Yaa- from a peptide, amide or arylamide. Xaa is preferably Ala, but may be most amino acids including Pro (slow action). When a terminal hydrophobic residue is followed by a prolyl residue, the two may be released as an intact Xaa-Pro dipeptide.</text>
        <dbReference type="EC" id="3.4.11.2"/>
    </reaction>
</comment>
<keyword evidence="7" id="KW-0645">Protease</keyword>
<keyword evidence="11" id="KW-0482">Metalloprotease</keyword>
<keyword evidence="10" id="KW-0862">Zinc</keyword>
<dbReference type="Pfam" id="PF01433">
    <property type="entry name" value="Peptidase_M1"/>
    <property type="match status" value="1"/>
</dbReference>
<accession>A0A3N3ZUM6</accession>
<keyword evidence="8" id="KW-0479">Metal-binding</keyword>
<evidence type="ECO:0000256" key="7">
    <source>
        <dbReference type="ARBA" id="ARBA00022670"/>
    </source>
</evidence>